<evidence type="ECO:0000313" key="2">
    <source>
        <dbReference type="EMBL" id="NYS70434.1"/>
    </source>
</evidence>
<comment type="caution">
    <text evidence="2">The sequence shown here is derived from an EMBL/GenBank/DDBJ whole genome shotgun (WGS) entry which is preliminary data.</text>
</comment>
<gene>
    <name evidence="2" type="ORF">HZZ05_13150</name>
</gene>
<dbReference type="RefSeq" id="WP_179901735.1">
    <property type="nucleotide sequence ID" value="NZ_JACBXV010000318.1"/>
</dbReference>
<evidence type="ECO:0000256" key="1">
    <source>
        <dbReference type="SAM" id="Phobius"/>
    </source>
</evidence>
<dbReference type="EMBL" id="JACBXV010000318">
    <property type="protein sequence ID" value="NYS70434.1"/>
    <property type="molecule type" value="Genomic_DNA"/>
</dbReference>
<dbReference type="Pfam" id="PF04306">
    <property type="entry name" value="DUF456"/>
    <property type="match status" value="1"/>
</dbReference>
<keyword evidence="1" id="KW-0812">Transmembrane</keyword>
<feature type="transmembrane region" description="Helical" evidence="1">
    <location>
        <begin position="47"/>
        <end position="69"/>
    </location>
</feature>
<protein>
    <submittedName>
        <fullName evidence="2">DUF456 domain-containing protein</fullName>
    </submittedName>
</protein>
<proteinExistence type="predicted"/>
<evidence type="ECO:0000313" key="3">
    <source>
        <dbReference type="Proteomes" id="UP000572528"/>
    </source>
</evidence>
<name>A0A853EMP2_9ACTO</name>
<dbReference type="AlphaFoldDB" id="A0A853EMP2"/>
<organism evidence="2 3">
    <name type="scientific">Actinomyces bowdenii</name>
    <dbReference type="NCBI Taxonomy" id="131109"/>
    <lineage>
        <taxon>Bacteria</taxon>
        <taxon>Bacillati</taxon>
        <taxon>Actinomycetota</taxon>
        <taxon>Actinomycetes</taxon>
        <taxon>Actinomycetales</taxon>
        <taxon>Actinomycetaceae</taxon>
        <taxon>Actinomyces</taxon>
    </lineage>
</organism>
<feature type="transmembrane region" description="Helical" evidence="1">
    <location>
        <begin position="81"/>
        <end position="114"/>
    </location>
</feature>
<dbReference type="Proteomes" id="UP000572528">
    <property type="component" value="Unassembled WGS sequence"/>
</dbReference>
<keyword evidence="1" id="KW-0472">Membrane</keyword>
<accession>A0A853EMP2</accession>
<keyword evidence="1" id="KW-1133">Transmembrane helix</keyword>
<feature type="transmembrane region" description="Helical" evidence="1">
    <location>
        <begin position="138"/>
        <end position="160"/>
    </location>
</feature>
<dbReference type="InterPro" id="IPR007403">
    <property type="entry name" value="DUF456"/>
</dbReference>
<reference evidence="2 3" key="1">
    <citation type="submission" date="2020-07" db="EMBL/GenBank/DDBJ databases">
        <title>MOT database genomes.</title>
        <authorList>
            <person name="Joseph S."/>
            <person name="Aduse-Opoku J."/>
            <person name="Hashim A."/>
            <person name="Wade W."/>
            <person name="Curtis M."/>
        </authorList>
    </citation>
    <scope>NUCLEOTIDE SEQUENCE [LARGE SCALE GENOMIC DNA]</scope>
    <source>
        <strain evidence="2 3">WMus004</strain>
    </source>
</reference>
<sequence>MDPILLNVLIALAILIGLGGALTQIYPGPIVVLGAVVLWALLTGGTAAWVVLAISAAAIILTGVGKYILVGRRLSSAGVPGISLIVGGLAGIAGFFLIPVVGLPVGFTLGVYLWEWLRRGQEAPARSAAWEAIKAQGLAIVLELAGCLIAAAAWGAALLVG</sequence>